<reference evidence="2" key="1">
    <citation type="submission" date="2022-11" db="UniProtKB">
        <authorList>
            <consortium name="WormBaseParasite"/>
        </authorList>
    </citation>
    <scope>IDENTIFICATION</scope>
</reference>
<dbReference type="AlphaFoldDB" id="A0A914P841"/>
<dbReference type="Proteomes" id="UP000887578">
    <property type="component" value="Unplaced"/>
</dbReference>
<name>A0A914P841_9BILA</name>
<accession>A0A914P841</accession>
<proteinExistence type="predicted"/>
<organism evidence="1 2">
    <name type="scientific">Panagrolaimus davidi</name>
    <dbReference type="NCBI Taxonomy" id="227884"/>
    <lineage>
        <taxon>Eukaryota</taxon>
        <taxon>Metazoa</taxon>
        <taxon>Ecdysozoa</taxon>
        <taxon>Nematoda</taxon>
        <taxon>Chromadorea</taxon>
        <taxon>Rhabditida</taxon>
        <taxon>Tylenchina</taxon>
        <taxon>Panagrolaimomorpha</taxon>
        <taxon>Panagrolaimoidea</taxon>
        <taxon>Panagrolaimidae</taxon>
        <taxon>Panagrolaimus</taxon>
    </lineage>
</organism>
<dbReference type="WBParaSite" id="PDA_v2.g13611.t1">
    <property type="protein sequence ID" value="PDA_v2.g13611.t1"/>
    <property type="gene ID" value="PDA_v2.g13611"/>
</dbReference>
<keyword evidence="1" id="KW-1185">Reference proteome</keyword>
<evidence type="ECO:0000313" key="2">
    <source>
        <dbReference type="WBParaSite" id="PDA_v2.g13611.t1"/>
    </source>
</evidence>
<sequence length="118" mass="13546">MVHTRSSLTNILSTISISLETENLVYQIFGGKSEEPPTQIFDGRLINGFDDKFVPIFKEETGKVTKIPVELVKTYSLLELNSELFQQANTSAMNQIFSSWIRQHRQKQLKNLKLNETI</sequence>
<evidence type="ECO:0000313" key="1">
    <source>
        <dbReference type="Proteomes" id="UP000887578"/>
    </source>
</evidence>
<protein>
    <submittedName>
        <fullName evidence="2">Uncharacterized protein</fullName>
    </submittedName>
</protein>